<evidence type="ECO:0000313" key="2">
    <source>
        <dbReference type="EMBL" id="EGD54483.1"/>
    </source>
</evidence>
<keyword evidence="1" id="KW-0472">Membrane</keyword>
<dbReference type="EMBL" id="AEUD01000012">
    <property type="protein sequence ID" value="EGD54483.1"/>
    <property type="molecule type" value="Genomic_DNA"/>
</dbReference>
<organism evidence="2 3">
    <name type="scientific">Gordonia neofelifaecis NRRL B-59395</name>
    <dbReference type="NCBI Taxonomy" id="644548"/>
    <lineage>
        <taxon>Bacteria</taxon>
        <taxon>Bacillati</taxon>
        <taxon>Actinomycetota</taxon>
        <taxon>Actinomycetes</taxon>
        <taxon>Mycobacteriales</taxon>
        <taxon>Gordoniaceae</taxon>
        <taxon>Gordonia</taxon>
    </lineage>
</organism>
<gene>
    <name evidence="2" type="ORF">SCNU_14414</name>
</gene>
<name>F1YLT9_9ACTN</name>
<evidence type="ECO:0000313" key="3">
    <source>
        <dbReference type="Proteomes" id="UP000035065"/>
    </source>
</evidence>
<feature type="transmembrane region" description="Helical" evidence="1">
    <location>
        <begin position="6"/>
        <end position="28"/>
    </location>
</feature>
<protein>
    <recommendedName>
        <fullName evidence="4">K(+)-transporting ATPase subunit F</fullName>
    </recommendedName>
</protein>
<dbReference type="STRING" id="644548.SCNU_14414"/>
<dbReference type="InterPro" id="IPR011726">
    <property type="entry name" value="KdpF"/>
</dbReference>
<evidence type="ECO:0008006" key="4">
    <source>
        <dbReference type="Google" id="ProtNLM"/>
    </source>
</evidence>
<evidence type="ECO:0000256" key="1">
    <source>
        <dbReference type="SAM" id="Phobius"/>
    </source>
</evidence>
<keyword evidence="1" id="KW-0812">Transmembrane</keyword>
<dbReference type="Pfam" id="PF09604">
    <property type="entry name" value="Potass_KdpF"/>
    <property type="match status" value="1"/>
</dbReference>
<dbReference type="Proteomes" id="UP000035065">
    <property type="component" value="Unassembled WGS sequence"/>
</dbReference>
<comment type="caution">
    <text evidence="2">The sequence shown here is derived from an EMBL/GenBank/DDBJ whole genome shotgun (WGS) entry which is preliminary data.</text>
</comment>
<dbReference type="NCBIfam" id="TIGR02115">
    <property type="entry name" value="potass_kdpF"/>
    <property type="match status" value="1"/>
</dbReference>
<dbReference type="AlphaFoldDB" id="F1YLT9"/>
<keyword evidence="3" id="KW-1185">Reference proteome</keyword>
<dbReference type="RefSeq" id="WP_009680081.1">
    <property type="nucleotide sequence ID" value="NZ_AEUD01000012.1"/>
</dbReference>
<accession>F1YLT9</accession>
<reference evidence="2 3" key="1">
    <citation type="journal article" date="2011" name="J. Bacteriol.">
        <title>Draft Genome Sequence of Gordonia neofelifaecis NRRL B-59395, a Cholesterol-Degrading Actinomycete.</title>
        <authorList>
            <person name="Ge F."/>
            <person name="Li W."/>
            <person name="Chen G."/>
            <person name="Liu Y."/>
            <person name="Zhang G."/>
            <person name="Yong B."/>
            <person name="Wang Q."/>
            <person name="Wang N."/>
            <person name="Huang Z."/>
            <person name="Li W."/>
            <person name="Wang J."/>
            <person name="Wu C."/>
            <person name="Xie Q."/>
            <person name="Liu G."/>
        </authorList>
    </citation>
    <scope>NUCLEOTIDE SEQUENCE [LARGE SCALE GENOMIC DNA]</scope>
    <source>
        <strain evidence="2 3">NRRL B-59395</strain>
    </source>
</reference>
<dbReference type="GO" id="GO:0008556">
    <property type="term" value="F:P-type potassium transmembrane transporter activity"/>
    <property type="evidence" value="ECO:0007669"/>
    <property type="project" value="InterPro"/>
</dbReference>
<keyword evidence="1" id="KW-1133">Transmembrane helix</keyword>
<dbReference type="GO" id="GO:0005886">
    <property type="term" value="C:plasma membrane"/>
    <property type="evidence" value="ECO:0007669"/>
    <property type="project" value="InterPro"/>
</dbReference>
<sequence>MTGAGTLSVVLLIVAIGVVGYLVAALLYPDKF</sequence>
<proteinExistence type="predicted"/>